<evidence type="ECO:0000256" key="1">
    <source>
        <dbReference type="SAM" id="Phobius"/>
    </source>
</evidence>
<keyword evidence="1" id="KW-1133">Transmembrane helix</keyword>
<proteinExistence type="predicted"/>
<gene>
    <name evidence="3" type="ORF">R2D22_25095</name>
</gene>
<protein>
    <submittedName>
        <fullName evidence="3">YcxB family protein</fullName>
    </submittedName>
</protein>
<evidence type="ECO:0000259" key="2">
    <source>
        <dbReference type="Pfam" id="PF14317"/>
    </source>
</evidence>
<organism evidence="3 4">
    <name type="scientific">Streptomyces solicathayae</name>
    <dbReference type="NCBI Taxonomy" id="3081768"/>
    <lineage>
        <taxon>Bacteria</taxon>
        <taxon>Bacillati</taxon>
        <taxon>Actinomycetota</taxon>
        <taxon>Actinomycetes</taxon>
        <taxon>Kitasatosporales</taxon>
        <taxon>Streptomycetaceae</taxon>
        <taxon>Streptomyces</taxon>
    </lineage>
</organism>
<reference evidence="3 4" key="1">
    <citation type="submission" date="2023-10" db="EMBL/GenBank/DDBJ databases">
        <title>The genome sequence of Streptomyces sp. HUAS YS2.</title>
        <authorList>
            <person name="Mo P."/>
        </authorList>
    </citation>
    <scope>NUCLEOTIDE SEQUENCE [LARGE SCALE GENOMIC DNA]</scope>
    <source>
        <strain evidence="3 4">HUAS YS2</strain>
    </source>
</reference>
<evidence type="ECO:0000313" key="3">
    <source>
        <dbReference type="EMBL" id="WOX24479.1"/>
    </source>
</evidence>
<feature type="transmembrane region" description="Helical" evidence="1">
    <location>
        <begin position="68"/>
        <end position="89"/>
    </location>
</feature>
<sequence>MTGAGGVEVQDRVELAYVPELADSVGAIRARGKATPAGRLQNGVGLIAAVGALYSLVVSFDGPGGRPAYASVFVCLLALVFILGLMVLTPTLQGRQVHRLYASQGEFRTVVDDATGLTLMARDIDMTYRWPLMSRYTETDDLFVMMSPDKNGVGLVVLPKRGLATGDADRLRAILDRRSQRAGR</sequence>
<feature type="transmembrane region" description="Helical" evidence="1">
    <location>
        <begin position="43"/>
        <end position="62"/>
    </location>
</feature>
<name>A0ABZ0M0A6_9ACTN</name>
<dbReference type="RefSeq" id="WP_318106926.1">
    <property type="nucleotide sequence ID" value="NZ_CP137573.1"/>
</dbReference>
<keyword evidence="1" id="KW-0472">Membrane</keyword>
<dbReference type="Pfam" id="PF14317">
    <property type="entry name" value="YcxB"/>
    <property type="match status" value="1"/>
</dbReference>
<evidence type="ECO:0000313" key="4">
    <source>
        <dbReference type="Proteomes" id="UP001301731"/>
    </source>
</evidence>
<feature type="domain" description="YcxB-like C-terminal" evidence="2">
    <location>
        <begin position="115"/>
        <end position="175"/>
    </location>
</feature>
<keyword evidence="1" id="KW-0812">Transmembrane</keyword>
<dbReference type="Proteomes" id="UP001301731">
    <property type="component" value="Chromosome"/>
</dbReference>
<accession>A0ABZ0M0A6</accession>
<dbReference type="EMBL" id="CP137573">
    <property type="protein sequence ID" value="WOX24479.1"/>
    <property type="molecule type" value="Genomic_DNA"/>
</dbReference>
<dbReference type="InterPro" id="IPR025588">
    <property type="entry name" value="YcxB-like_C"/>
</dbReference>
<keyword evidence="4" id="KW-1185">Reference proteome</keyword>